<proteinExistence type="predicted"/>
<feature type="domain" description="PepSY" evidence="1">
    <location>
        <begin position="124"/>
        <end position="181"/>
    </location>
</feature>
<dbReference type="STRING" id="1121352.GCA_000620925_02043"/>
<dbReference type="InterPro" id="IPR025711">
    <property type="entry name" value="PepSY"/>
</dbReference>
<comment type="caution">
    <text evidence="2">The sequence shown here is derived from an EMBL/GenBank/DDBJ whole genome shotgun (WGS) entry which is preliminary data.</text>
</comment>
<gene>
    <name evidence="2" type="ORF">EII21_08985</name>
</gene>
<dbReference type="Pfam" id="PF03413">
    <property type="entry name" value="PepSY"/>
    <property type="match status" value="2"/>
</dbReference>
<dbReference type="EMBL" id="RQYC01000017">
    <property type="protein sequence ID" value="RRD89382.1"/>
    <property type="molecule type" value="Genomic_DNA"/>
</dbReference>
<name>A0A3P2A1T9_9NEIS</name>
<dbReference type="AlphaFoldDB" id="A0A3P2A1T9"/>
<dbReference type="Gene3D" id="3.10.450.40">
    <property type="match status" value="2"/>
</dbReference>
<sequence length="187" mass="20044">MPLIPSITIWNETMNTTKKILTAAFTTLALATGSLAYADYSPAKHAALQNAPVSAAQAVKTAADKIGGRAIKVDFEHTLNRSYYDVDVVRGNDTHEVRVDAKSGQVVRSKMDHDDDDAMLPEVKVSLQQAIAAAVQKTGGKAKDAELKAKYGNAHYRVDTLANGQEHQTVIDANSGAVLSSHIDLDD</sequence>
<protein>
    <submittedName>
        <fullName evidence="2">Peptidase</fullName>
    </submittedName>
</protein>
<accession>A0A3P2A1T9</accession>
<evidence type="ECO:0000313" key="3">
    <source>
        <dbReference type="Proteomes" id="UP000269923"/>
    </source>
</evidence>
<organism evidence="2 3">
    <name type="scientific">Conchiformibius steedae</name>
    <dbReference type="NCBI Taxonomy" id="153493"/>
    <lineage>
        <taxon>Bacteria</taxon>
        <taxon>Pseudomonadati</taxon>
        <taxon>Pseudomonadota</taxon>
        <taxon>Betaproteobacteria</taxon>
        <taxon>Neisseriales</taxon>
        <taxon>Neisseriaceae</taxon>
        <taxon>Conchiformibius</taxon>
    </lineage>
</organism>
<keyword evidence="3" id="KW-1185">Reference proteome</keyword>
<evidence type="ECO:0000259" key="1">
    <source>
        <dbReference type="Pfam" id="PF03413"/>
    </source>
</evidence>
<evidence type="ECO:0000313" key="2">
    <source>
        <dbReference type="EMBL" id="RRD89382.1"/>
    </source>
</evidence>
<reference evidence="2 3" key="1">
    <citation type="submission" date="2018-11" db="EMBL/GenBank/DDBJ databases">
        <title>Genomes From Bacteria Associated with the Canine Oral Cavity: a Test Case for Automated Genome-Based Taxonomic Assignment.</title>
        <authorList>
            <person name="Coil D.A."/>
            <person name="Jospin G."/>
            <person name="Darling A.E."/>
            <person name="Wallis C."/>
            <person name="Davis I.J."/>
            <person name="Harris S."/>
            <person name="Eisen J.A."/>
            <person name="Holcombe L.J."/>
            <person name="O'Flynn C."/>
        </authorList>
    </citation>
    <scope>NUCLEOTIDE SEQUENCE [LARGE SCALE GENOMIC DNA]</scope>
    <source>
        <strain evidence="2 3">COT-280</strain>
    </source>
</reference>
<dbReference type="Proteomes" id="UP000269923">
    <property type="component" value="Unassembled WGS sequence"/>
</dbReference>
<feature type="domain" description="PepSY" evidence="1">
    <location>
        <begin position="52"/>
        <end position="108"/>
    </location>
</feature>
<dbReference type="OrthoDB" id="5361545at2"/>